<evidence type="ECO:0000313" key="3">
    <source>
        <dbReference type="Proteomes" id="UP000240883"/>
    </source>
</evidence>
<dbReference type="Proteomes" id="UP000240883">
    <property type="component" value="Unassembled WGS sequence"/>
</dbReference>
<dbReference type="EMBL" id="KZ678136">
    <property type="protein sequence ID" value="PSN66082.1"/>
    <property type="molecule type" value="Genomic_DNA"/>
</dbReference>
<evidence type="ECO:0000256" key="1">
    <source>
        <dbReference type="SAM" id="MobiDB-lite"/>
    </source>
</evidence>
<reference evidence="2 3" key="1">
    <citation type="journal article" date="2018" name="Front. Microbiol.">
        <title>Genome-Wide Analysis of Corynespora cassiicola Leaf Fall Disease Putative Effectors.</title>
        <authorList>
            <person name="Lopez D."/>
            <person name="Ribeiro S."/>
            <person name="Label P."/>
            <person name="Fumanal B."/>
            <person name="Venisse J.S."/>
            <person name="Kohler A."/>
            <person name="de Oliveira R.R."/>
            <person name="Labutti K."/>
            <person name="Lipzen A."/>
            <person name="Lail K."/>
            <person name="Bauer D."/>
            <person name="Ohm R.A."/>
            <person name="Barry K.W."/>
            <person name="Spatafora J."/>
            <person name="Grigoriev I.V."/>
            <person name="Martin F.M."/>
            <person name="Pujade-Renaud V."/>
        </authorList>
    </citation>
    <scope>NUCLEOTIDE SEQUENCE [LARGE SCALE GENOMIC DNA]</scope>
    <source>
        <strain evidence="2 3">Philippines</strain>
    </source>
</reference>
<name>A0A2T2NKX9_CORCC</name>
<protein>
    <submittedName>
        <fullName evidence="2">Uncharacterized protein</fullName>
    </submittedName>
</protein>
<accession>A0A2T2NKX9</accession>
<proteinExistence type="predicted"/>
<dbReference type="AlphaFoldDB" id="A0A2T2NKX9"/>
<feature type="region of interest" description="Disordered" evidence="1">
    <location>
        <begin position="1"/>
        <end position="48"/>
    </location>
</feature>
<evidence type="ECO:0000313" key="2">
    <source>
        <dbReference type="EMBL" id="PSN66082.1"/>
    </source>
</evidence>
<feature type="compositionally biased region" description="Basic and acidic residues" evidence="1">
    <location>
        <begin position="24"/>
        <end position="39"/>
    </location>
</feature>
<gene>
    <name evidence="2" type="ORF">BS50DRAFT_406328</name>
</gene>
<organism evidence="2 3">
    <name type="scientific">Corynespora cassiicola Philippines</name>
    <dbReference type="NCBI Taxonomy" id="1448308"/>
    <lineage>
        <taxon>Eukaryota</taxon>
        <taxon>Fungi</taxon>
        <taxon>Dikarya</taxon>
        <taxon>Ascomycota</taxon>
        <taxon>Pezizomycotina</taxon>
        <taxon>Dothideomycetes</taxon>
        <taxon>Pleosporomycetidae</taxon>
        <taxon>Pleosporales</taxon>
        <taxon>Corynesporascaceae</taxon>
        <taxon>Corynespora</taxon>
    </lineage>
</organism>
<keyword evidence="3" id="KW-1185">Reference proteome</keyword>
<sequence length="172" mass="19382">MAMTMRNHVHDEPEASRVSSRKPSAPERISRATMAKKENTSSVHKHSPYVIPTTQTGAYVPLPPMCNQKKKSCLFTQKIVERIGKKKKGCVCLFNSALDSWRRTNPTQPTTQTLILFKNEKMAFSCAKERGLQSAKPGRLHRAKRHAVTRSTNYNPHWPLVLISQRTGLASS</sequence>